<evidence type="ECO:0000313" key="9">
    <source>
        <dbReference type="Proteomes" id="UP001162131"/>
    </source>
</evidence>
<keyword evidence="5" id="KW-0067">ATP-binding</keyword>
<keyword evidence="1" id="KW-0723">Serine/threonine-protein kinase</keyword>
<dbReference type="AlphaFoldDB" id="A0AAU9KKX0"/>
<gene>
    <name evidence="8" type="ORF">BSTOLATCC_MIC62251</name>
</gene>
<dbReference type="InterPro" id="IPR000719">
    <property type="entry name" value="Prot_kinase_dom"/>
</dbReference>
<evidence type="ECO:0000256" key="3">
    <source>
        <dbReference type="ARBA" id="ARBA00022741"/>
    </source>
</evidence>
<dbReference type="Pfam" id="PF00069">
    <property type="entry name" value="Pkinase"/>
    <property type="match status" value="1"/>
</dbReference>
<evidence type="ECO:0000313" key="8">
    <source>
        <dbReference type="EMBL" id="CAG9334709.1"/>
    </source>
</evidence>
<name>A0AAU9KKX0_9CILI</name>
<dbReference type="SUPFAM" id="SSF56112">
    <property type="entry name" value="Protein kinase-like (PK-like)"/>
    <property type="match status" value="1"/>
</dbReference>
<feature type="region of interest" description="Disordered" evidence="6">
    <location>
        <begin position="41"/>
        <end position="85"/>
    </location>
</feature>
<dbReference type="GO" id="GO:0005524">
    <property type="term" value="F:ATP binding"/>
    <property type="evidence" value="ECO:0007669"/>
    <property type="project" value="UniProtKB-KW"/>
</dbReference>
<dbReference type="Proteomes" id="UP001162131">
    <property type="component" value="Unassembled WGS sequence"/>
</dbReference>
<dbReference type="InterPro" id="IPR011009">
    <property type="entry name" value="Kinase-like_dom_sf"/>
</dbReference>
<dbReference type="EMBL" id="CAJZBQ010000059">
    <property type="protein sequence ID" value="CAG9334709.1"/>
    <property type="molecule type" value="Genomic_DNA"/>
</dbReference>
<sequence length="382" mass="43745">MGCCCSKRSDPTCEEDQVAISTKSLKSEIEFKIIAPETSNIGRKSKLSPRTPKRHYKAWSSSPSPPKSPFLSKNMKLSSTKTPDTNSSGDLFNEGFSHAFLKILIKDNFSVVRKLHSEKNGKTFLAKDRKTGLKRVIREVEKASIPIEAQEKYIMEIQKFQCLDHPNVIKLHEVYESEENWSLIYEFFPGNNLLHKIHNGNIGSSMACNIIKDILCGLHYFHKNRIFHLGLNLENIYIDSRDVKTNCKIIGLNYPWEPEDQIKINGVTCYMAPEILSRVYDNPASDIWSVGVILYLMIQGKPPFRGQSKNDLLNSYKRGLDFEENNWILAAGELKDLLRKMLEFDFNKRITIDIALNHPWIKNNQSLLTMPDGTQLKADFSN</sequence>
<evidence type="ECO:0000256" key="5">
    <source>
        <dbReference type="ARBA" id="ARBA00022840"/>
    </source>
</evidence>
<dbReference type="InterPro" id="IPR050205">
    <property type="entry name" value="CDPK_Ser/Thr_kinases"/>
</dbReference>
<keyword evidence="3" id="KW-0547">Nucleotide-binding</keyword>
<feature type="compositionally biased region" description="Basic residues" evidence="6">
    <location>
        <begin position="43"/>
        <end position="57"/>
    </location>
</feature>
<feature type="domain" description="Protein kinase" evidence="7">
    <location>
        <begin position="109"/>
        <end position="361"/>
    </location>
</feature>
<dbReference type="PANTHER" id="PTHR24349">
    <property type="entry name" value="SERINE/THREONINE-PROTEIN KINASE"/>
    <property type="match status" value="1"/>
</dbReference>
<evidence type="ECO:0000256" key="6">
    <source>
        <dbReference type="SAM" id="MobiDB-lite"/>
    </source>
</evidence>
<feature type="compositionally biased region" description="Polar residues" evidence="6">
    <location>
        <begin position="75"/>
        <end position="85"/>
    </location>
</feature>
<evidence type="ECO:0000256" key="2">
    <source>
        <dbReference type="ARBA" id="ARBA00022679"/>
    </source>
</evidence>
<keyword evidence="2" id="KW-0808">Transferase</keyword>
<comment type="caution">
    <text evidence="8">The sequence shown here is derived from an EMBL/GenBank/DDBJ whole genome shotgun (WGS) entry which is preliminary data.</text>
</comment>
<dbReference type="Gene3D" id="1.10.510.10">
    <property type="entry name" value="Transferase(Phosphotransferase) domain 1"/>
    <property type="match status" value="1"/>
</dbReference>
<dbReference type="GO" id="GO:0004674">
    <property type="term" value="F:protein serine/threonine kinase activity"/>
    <property type="evidence" value="ECO:0007669"/>
    <property type="project" value="UniProtKB-KW"/>
</dbReference>
<reference evidence="8" key="1">
    <citation type="submission" date="2021-09" db="EMBL/GenBank/DDBJ databases">
        <authorList>
            <consortium name="AG Swart"/>
            <person name="Singh M."/>
            <person name="Singh A."/>
            <person name="Seah K."/>
            <person name="Emmerich C."/>
        </authorList>
    </citation>
    <scope>NUCLEOTIDE SEQUENCE</scope>
    <source>
        <strain evidence="8">ATCC30299</strain>
    </source>
</reference>
<evidence type="ECO:0000259" key="7">
    <source>
        <dbReference type="PROSITE" id="PS50011"/>
    </source>
</evidence>
<evidence type="ECO:0000256" key="4">
    <source>
        <dbReference type="ARBA" id="ARBA00022777"/>
    </source>
</evidence>
<evidence type="ECO:0000256" key="1">
    <source>
        <dbReference type="ARBA" id="ARBA00022527"/>
    </source>
</evidence>
<dbReference type="PROSITE" id="PS50011">
    <property type="entry name" value="PROTEIN_KINASE_DOM"/>
    <property type="match status" value="1"/>
</dbReference>
<keyword evidence="4" id="KW-0418">Kinase</keyword>
<proteinExistence type="predicted"/>
<keyword evidence="9" id="KW-1185">Reference proteome</keyword>
<accession>A0AAU9KKX0</accession>
<organism evidence="8 9">
    <name type="scientific">Blepharisma stoltei</name>
    <dbReference type="NCBI Taxonomy" id="1481888"/>
    <lineage>
        <taxon>Eukaryota</taxon>
        <taxon>Sar</taxon>
        <taxon>Alveolata</taxon>
        <taxon>Ciliophora</taxon>
        <taxon>Postciliodesmatophora</taxon>
        <taxon>Heterotrichea</taxon>
        <taxon>Heterotrichida</taxon>
        <taxon>Blepharismidae</taxon>
        <taxon>Blepharisma</taxon>
    </lineage>
</organism>
<protein>
    <recommendedName>
        <fullName evidence="7">Protein kinase domain-containing protein</fullName>
    </recommendedName>
</protein>